<dbReference type="InterPro" id="IPR036412">
    <property type="entry name" value="HAD-like_sf"/>
</dbReference>
<sequence length="134" mass="15610">MKVSFDFDGTLRLHSVQQYAKSLVEAGHEVWIVTTRTTTEDIIERGWHWSKDQNIILFEIAEACGILKEHIVFTDHQDKIHFLKGKGFAFHLDDDVHELMCIIESGEPCKPVNVEHFEWQESCNKIIENGRIYP</sequence>
<gene>
    <name evidence="2" type="ORF">UFOVP1247_131</name>
    <name evidence="1" type="ORF">UFOVP970_171</name>
</gene>
<evidence type="ECO:0000313" key="2">
    <source>
        <dbReference type="EMBL" id="CAB4193720.1"/>
    </source>
</evidence>
<accession>A0A6J5R845</accession>
<dbReference type="EMBL" id="LR797195">
    <property type="protein sequence ID" value="CAB4193720.1"/>
    <property type="molecule type" value="Genomic_DNA"/>
</dbReference>
<reference evidence="2" key="1">
    <citation type="submission" date="2020-05" db="EMBL/GenBank/DDBJ databases">
        <authorList>
            <person name="Chiriac C."/>
            <person name="Salcher M."/>
            <person name="Ghai R."/>
            <person name="Kavagutti S V."/>
        </authorList>
    </citation>
    <scope>NUCLEOTIDE SEQUENCE</scope>
</reference>
<protein>
    <submittedName>
        <fullName evidence="2">Uncharacterized protein</fullName>
    </submittedName>
</protein>
<organism evidence="2">
    <name type="scientific">uncultured Caudovirales phage</name>
    <dbReference type="NCBI Taxonomy" id="2100421"/>
    <lineage>
        <taxon>Viruses</taxon>
        <taxon>Duplodnaviria</taxon>
        <taxon>Heunggongvirae</taxon>
        <taxon>Uroviricota</taxon>
        <taxon>Caudoviricetes</taxon>
        <taxon>Peduoviridae</taxon>
        <taxon>Maltschvirus</taxon>
        <taxon>Maltschvirus maltsch</taxon>
    </lineage>
</organism>
<dbReference type="EMBL" id="LR796916">
    <property type="protein sequence ID" value="CAB4175386.1"/>
    <property type="molecule type" value="Genomic_DNA"/>
</dbReference>
<name>A0A6J5R845_9CAUD</name>
<dbReference type="SUPFAM" id="SSF56784">
    <property type="entry name" value="HAD-like"/>
    <property type="match status" value="1"/>
</dbReference>
<evidence type="ECO:0000313" key="1">
    <source>
        <dbReference type="EMBL" id="CAB4175386.1"/>
    </source>
</evidence>
<proteinExistence type="predicted"/>